<dbReference type="AlphaFoldDB" id="A0A2Z5ZIW7"/>
<dbReference type="KEGG" id="aot:AcetOri_orf03323"/>
<evidence type="ECO:0000313" key="2">
    <source>
        <dbReference type="Proteomes" id="UP000270034"/>
    </source>
</evidence>
<dbReference type="Proteomes" id="UP000270034">
    <property type="component" value="Chromosome"/>
</dbReference>
<dbReference type="EMBL" id="AP018515">
    <property type="protein sequence ID" value="BBC80560.1"/>
    <property type="molecule type" value="Genomic_DNA"/>
</dbReference>
<sequence>MLLQALHAGHELEKPGWVRLNFSVLMSDEKVRYIIDAVNELANSSAHFIPAYQCDAATARFRHKLDL</sequence>
<proteinExistence type="predicted"/>
<gene>
    <name evidence="1" type="ORF">AcetOrient_orf03323</name>
</gene>
<name>A0A2Z5ZIW7_9PROT</name>
<reference evidence="1 2" key="1">
    <citation type="submission" date="2018-02" db="EMBL/GenBank/DDBJ databases">
        <title>Acetobacter orientalis genome.</title>
        <authorList>
            <person name="Nakashima N."/>
            <person name="Tamura T."/>
        </authorList>
    </citation>
    <scope>NUCLEOTIDE SEQUENCE [LARGE SCALE GENOMIC DNA]</scope>
    <source>
        <strain evidence="1 2">FAN1</strain>
    </source>
</reference>
<accession>A0A2Z5ZIW7</accession>
<evidence type="ECO:0000313" key="1">
    <source>
        <dbReference type="EMBL" id="BBC80560.1"/>
    </source>
</evidence>
<protein>
    <submittedName>
        <fullName evidence="1">Cysteine desulfurase SufS, pyridoxal 5'-phosphate (PLP)-dependent</fullName>
    </submittedName>
</protein>
<organism evidence="1 2">
    <name type="scientific">Acetobacter orientalis</name>
    <dbReference type="NCBI Taxonomy" id="146474"/>
    <lineage>
        <taxon>Bacteria</taxon>
        <taxon>Pseudomonadati</taxon>
        <taxon>Pseudomonadota</taxon>
        <taxon>Alphaproteobacteria</taxon>
        <taxon>Acetobacterales</taxon>
        <taxon>Acetobacteraceae</taxon>
        <taxon>Acetobacter</taxon>
    </lineage>
</organism>